<feature type="region of interest" description="Disordered" evidence="4">
    <location>
        <begin position="1946"/>
        <end position="2050"/>
    </location>
</feature>
<feature type="compositionally biased region" description="Basic and acidic residues" evidence="4">
    <location>
        <begin position="630"/>
        <end position="641"/>
    </location>
</feature>
<feature type="compositionally biased region" description="Low complexity" evidence="4">
    <location>
        <begin position="768"/>
        <end position="779"/>
    </location>
</feature>
<dbReference type="PANTHER" id="PTHR22975:SF9">
    <property type="entry name" value="ECHINUS SPLICE FORM 3"/>
    <property type="match status" value="1"/>
</dbReference>
<feature type="compositionally biased region" description="Polar residues" evidence="4">
    <location>
        <begin position="799"/>
        <end position="814"/>
    </location>
</feature>
<evidence type="ECO:0000256" key="2">
    <source>
        <dbReference type="ARBA" id="ARBA00022786"/>
    </source>
</evidence>
<feature type="compositionally biased region" description="Low complexity" evidence="4">
    <location>
        <begin position="2007"/>
        <end position="2032"/>
    </location>
</feature>
<feature type="compositionally biased region" description="Low complexity" evidence="4">
    <location>
        <begin position="1897"/>
        <end position="1918"/>
    </location>
</feature>
<gene>
    <name evidence="6" type="ORF">OTU49_004385</name>
</gene>
<evidence type="ECO:0000256" key="4">
    <source>
        <dbReference type="SAM" id="MobiDB-lite"/>
    </source>
</evidence>
<evidence type="ECO:0000313" key="7">
    <source>
        <dbReference type="Proteomes" id="UP001445076"/>
    </source>
</evidence>
<feature type="compositionally biased region" description="Polar residues" evidence="4">
    <location>
        <begin position="1496"/>
        <end position="1518"/>
    </location>
</feature>
<keyword evidence="3" id="KW-0378">Hydrolase</keyword>
<dbReference type="Gene3D" id="3.90.70.10">
    <property type="entry name" value="Cysteine proteinases"/>
    <property type="match status" value="1"/>
</dbReference>
<keyword evidence="2" id="KW-0833">Ubl conjugation pathway</keyword>
<feature type="compositionally biased region" description="Polar residues" evidence="4">
    <location>
        <begin position="1772"/>
        <end position="1790"/>
    </location>
</feature>
<sequence>MTAVTPPRPVPAAHHRDMAKSLPRDYGASLRSFSPPRDMTRNLRGFSIHRDHLGGSWDQLDTPKTPLPHLRASWDHLGPVWDHKRVETSPDGYRGPDALLTHTLRPTRHEVTNLRHEVTKQRHVTQEGGEDPGSREQGVIDVTSPRDSVAGAKGLLNAPGQNNCFLNSAVQVLWHLDIFRRSFRELNGHACMAEACIFCALKELFSQLQYSHESALPPDALRRALAQTFYNQQRFQLGFMDDAAECFENILLRIHFHVASGEAEDMCSARHCIPHQRFAMTLVEQSVCGDCGATSEPLPFTQMVHYVSASALTAQARQISDPGSQTQHQQLDMFGQLLKKAGGMGDIRDCPSACGAKIQICRTLMNRPEIVSIGVVWDSERPTLEHIMAVFATVGTTLRLRDVFQSVVDDRWAQHTHHQLVGVVTYYGKHYSTFFYHTKLRVWIYFDDATVREIGPHWEQVVDKCRRGHFQPLLLLYANPSGTPVPVDSAPRTVTLVSGHRPHTRNSQPPLKPTSGEPYSQTSTRRAVTPNPEKCGDGSGPTPRRAITPSPEVASQRDAHRDYQNIHALAAHIYQDGNVDSHSDEVFDGSTSNYRRQLESIKQSGTVLPNKPSIPGRGRLDSDDSVYVGRRNDQQRQERQRSVSCNGYNQHGNRNSNSSLEQFEKDGIKMPEGSNVPRRRDSGNWSGDRNSASSSSSTSLEHPYLFIVGKAGRQPPSPTTKAPPSPSRNDHPEYANLGVGVPSQHVHAHNPTGQPPNTAPNGQYDPGYDSYSLSSNDSYPIQQNLKHNLQLQQIPECVQTSDSPGTYTGGSQQDSSSVSTLTESETGSNCETLCLAADSLLEEARAREESGDLSGALDLCNAAAAKTRAAMDAPYNNAHSLTFARMKHNTCVMRARSLHRRILIQEETAAWEGQYKLDGPHHSRQGSRDSQRSRTSRQGSREGSVHHSRQGSRDASSGSQARSQEQLDTAVTLAQTAEKLQNTNIEIYATLPKKKGKKLSEKASRKDDEIQLEKSKEKKSSEKTKDKSHKEKKSGKNRAVDSDYGSDHSSKGSKKSNEKDDVNAIVEVKEEKSIGKKQHKIRRKLLMGGLIRRKNRSMPDLREGQDGENPKSVTDDLEVRSFSRPTTPSGEKTMAGYLSEGHLEYSNPNLERSKLMRKSFHGSVGKGLSPAKNNAATKVPPPIPQRITSQLSHKNEKNRKEDKKREKRPPYPLPPSDHQGEDPPALPPRCYTPEIANHLLKTEPQSLPYLHTQFSQYDMYQTNSLPYSGSIYPEQQQQQPQPPPPGTPAQITICADVHQEGTPREPQLHQQPHEQEQLMNHQHEQTHQKEHLIHQQQQQLNHQQHYQGHQTTNQSKSQINPPPSWSNISHSRQSSEDFPPPPPPLEEAVEDLKIRGLLPPPPPVSRATPEALSAQEPSSLLAQLQQKRQQIIENKESTGTNTDDRVKSASKSSSDWLQELQAKQAAMRKKMQDQNGPGSEAKNDVKENDCPIIRDSGTTSVRNLASKFESVSMTSKSDCGSDEVDSSVAQPPAAPQQSTREEISERQRTVSKELFTREYTQCNSLQLPSHSGHESRLSSSYRTRNEHGESSNGICKDSVSDGAKEDSELNTSTDTNSSDGAKKKKSKKSVTFCDQVVLVATAEDEEEDAYIPNPILERVLKSALTSSASMSDTDTSSCGESVSPRSNCTTQTKPSVPTPQASPHYQSVSNPQSQPQAQHSYMQSHPTAQTHTPQNYHAQSVHNQPLHPQAHPHPAQSYSPQSTSQQPHPSQVYSTQPPSTQHHSVPSATQPHLGHCHLTHPHGQQYQQASQSNSTTQLRMPPPYQPPPCIPHHQATTKTMGPQPHSQPNQVSNTQATHGQNQNQGWNLASGLHASQMPHLLPGQHSTRPGQQHIRHITQQQPQQQTPHYPTQQQQQRQAAVPYPGMMTRQNSSLGLQHHSEAERAYPSYQRVPHPSSVQGQPQSHHQKMHSQIHQSVHPQGRSSHPGNTGQPNSYSGYTPAGAFNRSQQSSHPSQQQTPHNHSQQSQTQQHGSGYGSVGRGGIKGGPSHFCGPLDPSAIYSTVNKSSKKPATAPSTGTALQPCNLCRKKCVNPPSTYCNDCDFYMSRFKPKA</sequence>
<dbReference type="PROSITE" id="PS50235">
    <property type="entry name" value="USP_3"/>
    <property type="match status" value="1"/>
</dbReference>
<organism evidence="6 7">
    <name type="scientific">Cherax quadricarinatus</name>
    <name type="common">Australian red claw crayfish</name>
    <dbReference type="NCBI Taxonomy" id="27406"/>
    <lineage>
        <taxon>Eukaryota</taxon>
        <taxon>Metazoa</taxon>
        <taxon>Ecdysozoa</taxon>
        <taxon>Arthropoda</taxon>
        <taxon>Crustacea</taxon>
        <taxon>Multicrustacea</taxon>
        <taxon>Malacostraca</taxon>
        <taxon>Eumalacostraca</taxon>
        <taxon>Eucarida</taxon>
        <taxon>Decapoda</taxon>
        <taxon>Pleocyemata</taxon>
        <taxon>Astacidea</taxon>
        <taxon>Parastacoidea</taxon>
        <taxon>Parastacidae</taxon>
        <taxon>Cherax</taxon>
    </lineage>
</organism>
<feature type="compositionally biased region" description="Polar residues" evidence="4">
    <location>
        <begin position="1415"/>
        <end position="1441"/>
    </location>
</feature>
<feature type="compositionally biased region" description="Basic and acidic residues" evidence="4">
    <location>
        <begin position="1193"/>
        <end position="1204"/>
    </location>
</feature>
<feature type="compositionally biased region" description="Polar residues" evidence="4">
    <location>
        <begin position="1558"/>
        <end position="1568"/>
    </location>
</feature>
<feature type="compositionally biased region" description="Basic and acidic residues" evidence="4">
    <location>
        <begin position="14"/>
        <end position="23"/>
    </location>
</feature>
<feature type="compositionally biased region" description="Polar residues" evidence="4">
    <location>
        <begin position="1834"/>
        <end position="1867"/>
    </location>
</feature>
<feature type="region of interest" description="Disordered" evidence="4">
    <location>
        <begin position="914"/>
        <end position="968"/>
    </location>
</feature>
<dbReference type="InterPro" id="IPR038765">
    <property type="entry name" value="Papain-like_cys_pep_sf"/>
</dbReference>
<feature type="region of interest" description="Disordered" evidence="4">
    <location>
        <begin position="497"/>
        <end position="558"/>
    </location>
</feature>
<dbReference type="Pfam" id="PF00443">
    <property type="entry name" value="UCH"/>
    <property type="match status" value="1"/>
</dbReference>
<feature type="compositionally biased region" description="Pro residues" evidence="4">
    <location>
        <begin position="715"/>
        <end position="726"/>
    </location>
</feature>
<feature type="compositionally biased region" description="Basic and acidic residues" evidence="4">
    <location>
        <begin position="998"/>
        <end position="1029"/>
    </location>
</feature>
<feature type="compositionally biased region" description="Polar residues" evidence="4">
    <location>
        <begin position="953"/>
        <end position="968"/>
    </location>
</feature>
<dbReference type="GO" id="GO:0016579">
    <property type="term" value="P:protein deubiquitination"/>
    <property type="evidence" value="ECO:0007669"/>
    <property type="project" value="InterPro"/>
</dbReference>
<feature type="compositionally biased region" description="Gly residues" evidence="4">
    <location>
        <begin position="2033"/>
        <end position="2045"/>
    </location>
</feature>
<comment type="similarity">
    <text evidence="1">Belongs to the peptidase C19 family.</text>
</comment>
<evidence type="ECO:0000256" key="3">
    <source>
        <dbReference type="ARBA" id="ARBA00022801"/>
    </source>
</evidence>
<feature type="compositionally biased region" description="Pro residues" evidence="4">
    <location>
        <begin position="1"/>
        <end position="10"/>
    </location>
</feature>
<reference evidence="6 7" key="1">
    <citation type="journal article" date="2024" name="BMC Genomics">
        <title>Genome assembly of redclaw crayfish (Cherax quadricarinatus) provides insights into its immune adaptation and hypoxia tolerance.</title>
        <authorList>
            <person name="Liu Z."/>
            <person name="Zheng J."/>
            <person name="Li H."/>
            <person name="Fang K."/>
            <person name="Wang S."/>
            <person name="He J."/>
            <person name="Zhou D."/>
            <person name="Weng S."/>
            <person name="Chi M."/>
            <person name="Gu Z."/>
            <person name="He J."/>
            <person name="Li F."/>
            <person name="Wang M."/>
        </authorList>
    </citation>
    <scope>NUCLEOTIDE SEQUENCE [LARGE SCALE GENOMIC DNA]</scope>
    <source>
        <strain evidence="6">ZL_2023a</strain>
    </source>
</reference>
<feature type="compositionally biased region" description="Polar residues" evidence="4">
    <location>
        <begin position="642"/>
        <end position="661"/>
    </location>
</feature>
<feature type="compositionally biased region" description="Basic and acidic residues" evidence="4">
    <location>
        <begin position="1038"/>
        <end position="1074"/>
    </location>
</feature>
<feature type="compositionally biased region" description="Polar residues" evidence="4">
    <location>
        <begin position="1802"/>
        <end position="1818"/>
    </location>
</feature>
<feature type="compositionally biased region" description="Low complexity" evidence="4">
    <location>
        <begin position="1742"/>
        <end position="1771"/>
    </location>
</feature>
<feature type="compositionally biased region" description="Basic and acidic residues" evidence="4">
    <location>
        <begin position="918"/>
        <end position="932"/>
    </location>
</feature>
<dbReference type="InterPro" id="IPR001394">
    <property type="entry name" value="Peptidase_C19_UCH"/>
</dbReference>
<feature type="compositionally biased region" description="Polar residues" evidence="4">
    <location>
        <begin position="1678"/>
        <end position="1741"/>
    </location>
</feature>
<feature type="domain" description="USP" evidence="5">
    <location>
        <begin position="153"/>
        <end position="480"/>
    </location>
</feature>
<feature type="compositionally biased region" description="Basic residues" evidence="4">
    <location>
        <begin position="1075"/>
        <end position="1096"/>
    </location>
</feature>
<protein>
    <recommendedName>
        <fullName evidence="5">USP domain-containing protein</fullName>
    </recommendedName>
</protein>
<feature type="region of interest" description="Disordered" evidence="4">
    <location>
        <begin position="799"/>
        <end position="824"/>
    </location>
</feature>
<feature type="compositionally biased region" description="Polar residues" evidence="4">
    <location>
        <begin position="517"/>
        <end position="526"/>
    </location>
</feature>
<feature type="region of interest" description="Disordered" evidence="4">
    <location>
        <begin position="1265"/>
        <end position="1629"/>
    </location>
</feature>
<name>A0AAW0X216_CHEQU</name>
<feature type="region of interest" description="Disordered" evidence="4">
    <location>
        <begin position="600"/>
        <end position="779"/>
    </location>
</feature>
<feature type="region of interest" description="Disordered" evidence="4">
    <location>
        <begin position="993"/>
        <end position="1231"/>
    </location>
</feature>
<dbReference type="SUPFAM" id="SSF54001">
    <property type="entry name" value="Cysteine proteinases"/>
    <property type="match status" value="1"/>
</dbReference>
<feature type="compositionally biased region" description="Polar residues" evidence="4">
    <location>
        <begin position="1609"/>
        <end position="1619"/>
    </location>
</feature>
<feature type="compositionally biased region" description="Pro residues" evidence="4">
    <location>
        <begin position="1820"/>
        <end position="1830"/>
    </location>
</feature>
<feature type="region of interest" description="Disordered" evidence="4">
    <location>
        <begin position="1"/>
        <end position="38"/>
    </location>
</feature>
<feature type="compositionally biased region" description="Basic and acidic residues" evidence="4">
    <location>
        <begin position="1097"/>
        <end position="1121"/>
    </location>
</feature>
<feature type="compositionally biased region" description="Basic and acidic residues" evidence="4">
    <location>
        <begin position="1539"/>
        <end position="1556"/>
    </location>
</feature>
<dbReference type="PANTHER" id="PTHR22975">
    <property type="entry name" value="UBIQUITIN SPECIFIC PROTEINASE"/>
    <property type="match status" value="1"/>
</dbReference>
<proteinExistence type="inferred from homology"/>
<feature type="region of interest" description="Disordered" evidence="4">
    <location>
        <begin position="121"/>
        <end position="140"/>
    </location>
</feature>
<feature type="compositionally biased region" description="Low complexity" evidence="4">
    <location>
        <begin position="1667"/>
        <end position="1677"/>
    </location>
</feature>
<dbReference type="FunFam" id="3.90.70.10:FF:000041">
    <property type="entry name" value="Inactive ubiquitin carboxyl-terminal hydrolase 53"/>
    <property type="match status" value="1"/>
</dbReference>
<accession>A0AAW0X216</accession>
<dbReference type="CDD" id="cd02257">
    <property type="entry name" value="Peptidase_C19"/>
    <property type="match status" value="1"/>
</dbReference>
<keyword evidence="7" id="KW-1185">Reference proteome</keyword>
<comment type="caution">
    <text evidence="6">The sequence shown here is derived from an EMBL/GenBank/DDBJ whole genome shotgun (WGS) entry which is preliminary data.</text>
</comment>
<feature type="compositionally biased region" description="Polar residues" evidence="4">
    <location>
        <begin position="1351"/>
        <end position="1372"/>
    </location>
</feature>
<dbReference type="EMBL" id="JARKIK010000042">
    <property type="protein sequence ID" value="KAK8737210.1"/>
    <property type="molecule type" value="Genomic_DNA"/>
</dbReference>
<feature type="compositionally biased region" description="Low complexity" evidence="4">
    <location>
        <begin position="1334"/>
        <end position="1350"/>
    </location>
</feature>
<feature type="region of interest" description="Disordered" evidence="4">
    <location>
        <begin position="1667"/>
        <end position="1920"/>
    </location>
</feature>
<feature type="compositionally biased region" description="Low complexity" evidence="4">
    <location>
        <begin position="815"/>
        <end position="824"/>
    </location>
</feature>
<dbReference type="Proteomes" id="UP001445076">
    <property type="component" value="Unassembled WGS sequence"/>
</dbReference>
<dbReference type="InterPro" id="IPR052398">
    <property type="entry name" value="Ubiquitin_hydrolase_53/54"/>
</dbReference>
<feature type="compositionally biased region" description="Basic and acidic residues" evidence="4">
    <location>
        <begin position="1598"/>
        <end position="1607"/>
    </location>
</feature>
<dbReference type="GO" id="GO:0004843">
    <property type="term" value="F:cysteine-type deubiquitinase activity"/>
    <property type="evidence" value="ECO:0007669"/>
    <property type="project" value="InterPro"/>
</dbReference>
<evidence type="ECO:0000259" key="5">
    <source>
        <dbReference type="PROSITE" id="PS50235"/>
    </source>
</evidence>
<evidence type="ECO:0000313" key="6">
    <source>
        <dbReference type="EMBL" id="KAK8737210.1"/>
    </source>
</evidence>
<evidence type="ECO:0000256" key="1">
    <source>
        <dbReference type="ARBA" id="ARBA00009085"/>
    </source>
</evidence>
<dbReference type="InterPro" id="IPR028889">
    <property type="entry name" value="USP"/>
</dbReference>
<feature type="compositionally biased region" description="Polar residues" evidence="4">
    <location>
        <begin position="1972"/>
        <end position="1997"/>
    </location>
</feature>
<feature type="compositionally biased region" description="Basic and acidic residues" evidence="4">
    <location>
        <begin position="1297"/>
        <end position="1333"/>
    </location>
</feature>